<sequence>MPKTQNRVICSSYLVDGNSVLMNALELLHLMCPQGTKDLIPLAEGTFASEGGADAFLDLIQDKTRGATIGKKALFGHSPGGLFVLHARFTTPNSFDCFLASSPSFWWKNHFILKEEVGFRETERYVVTVDRGKAGTGSLEKAR</sequence>
<dbReference type="SUPFAM" id="SSF53474">
    <property type="entry name" value="alpha/beta-Hydrolases"/>
    <property type="match status" value="1"/>
</dbReference>
<gene>
    <name evidence="3" type="ORF">GCG54_00002905</name>
</gene>
<accession>A0A8H4CKB2</accession>
<dbReference type="InterPro" id="IPR000801">
    <property type="entry name" value="Esterase-like"/>
</dbReference>
<keyword evidence="4" id="KW-1185">Reference proteome</keyword>
<dbReference type="AlphaFoldDB" id="A0A8H4CKB2"/>
<dbReference type="InterPro" id="IPR029058">
    <property type="entry name" value="AB_hydrolase_fold"/>
</dbReference>
<comment type="similarity">
    <text evidence="1">Belongs to the esterase D family.</text>
</comment>
<proteinExistence type="inferred from homology"/>
<dbReference type="Proteomes" id="UP000613401">
    <property type="component" value="Unassembled WGS sequence"/>
</dbReference>
<evidence type="ECO:0000256" key="1">
    <source>
        <dbReference type="ARBA" id="ARBA00005622"/>
    </source>
</evidence>
<dbReference type="PANTHER" id="PTHR40841">
    <property type="entry name" value="SIDEROPHORE TRIACETYLFUSARININE C ESTERASE"/>
    <property type="match status" value="1"/>
</dbReference>
<dbReference type="EMBL" id="WVTB01000042">
    <property type="protein sequence ID" value="KAF3805558.1"/>
    <property type="molecule type" value="Genomic_DNA"/>
</dbReference>
<dbReference type="Pfam" id="PF00756">
    <property type="entry name" value="Esterase"/>
    <property type="match status" value="1"/>
</dbReference>
<evidence type="ECO:0000313" key="3">
    <source>
        <dbReference type="EMBL" id="KAF3805558.1"/>
    </source>
</evidence>
<organism evidence="3 4">
    <name type="scientific">Colletotrichum gloeosporioides</name>
    <name type="common">Anthracnose fungus</name>
    <name type="synonym">Glomerella cingulata</name>
    <dbReference type="NCBI Taxonomy" id="474922"/>
    <lineage>
        <taxon>Eukaryota</taxon>
        <taxon>Fungi</taxon>
        <taxon>Dikarya</taxon>
        <taxon>Ascomycota</taxon>
        <taxon>Pezizomycotina</taxon>
        <taxon>Sordariomycetes</taxon>
        <taxon>Hypocreomycetidae</taxon>
        <taxon>Glomerellales</taxon>
        <taxon>Glomerellaceae</taxon>
        <taxon>Colletotrichum</taxon>
        <taxon>Colletotrichum gloeosporioides species complex</taxon>
    </lineage>
</organism>
<dbReference type="InterPro" id="IPR052558">
    <property type="entry name" value="Siderophore_Hydrolase_D"/>
</dbReference>
<evidence type="ECO:0008006" key="5">
    <source>
        <dbReference type="Google" id="ProtNLM"/>
    </source>
</evidence>
<dbReference type="GeneID" id="69010066"/>
<protein>
    <recommendedName>
        <fullName evidence="5">Esterase</fullName>
    </recommendedName>
</protein>
<reference evidence="3" key="1">
    <citation type="journal article" date="2020" name="Phytopathology">
        <title>Genome sequence and comparative analysis of Colletotrichum gloeosporioides isolated from Liriodendron leaves.</title>
        <authorList>
            <person name="Fu F.F."/>
            <person name="Hao Z."/>
            <person name="Wang P."/>
            <person name="Lu Y."/>
            <person name="Xue L.J."/>
            <person name="Wei G."/>
            <person name="Tian Y."/>
            <person name="Baishi H."/>
            <person name="Xu H."/>
            <person name="Shi J."/>
            <person name="Cheng T."/>
            <person name="Wang G."/>
            <person name="Yi Y."/>
            <person name="Chen J."/>
        </authorList>
    </citation>
    <scope>NUCLEOTIDE SEQUENCE</scope>
    <source>
        <strain evidence="3">Lc1</strain>
    </source>
</reference>
<dbReference type="PANTHER" id="PTHR40841:SF2">
    <property type="entry name" value="SIDEROPHORE-DEGRADING ESTERASE (EUROFUNG)"/>
    <property type="match status" value="1"/>
</dbReference>
<keyword evidence="2" id="KW-0378">Hydrolase</keyword>
<dbReference type="RefSeq" id="XP_045264717.1">
    <property type="nucleotide sequence ID" value="XM_045402986.1"/>
</dbReference>
<evidence type="ECO:0000256" key="2">
    <source>
        <dbReference type="ARBA" id="ARBA00022801"/>
    </source>
</evidence>
<evidence type="ECO:0000313" key="4">
    <source>
        <dbReference type="Proteomes" id="UP000613401"/>
    </source>
</evidence>
<reference evidence="3" key="2">
    <citation type="submission" date="2020-03" db="EMBL/GenBank/DDBJ databases">
        <authorList>
            <person name="Fu F.-F."/>
            <person name="Chen J."/>
        </authorList>
    </citation>
    <scope>NUCLEOTIDE SEQUENCE</scope>
    <source>
        <strain evidence="3">Lc1</strain>
    </source>
</reference>
<comment type="caution">
    <text evidence="3">The sequence shown here is derived from an EMBL/GenBank/DDBJ whole genome shotgun (WGS) entry which is preliminary data.</text>
</comment>
<name>A0A8H4CKB2_COLGL</name>
<dbReference type="Gene3D" id="3.40.50.1820">
    <property type="entry name" value="alpha/beta hydrolase"/>
    <property type="match status" value="1"/>
</dbReference>
<dbReference type="GO" id="GO:0016788">
    <property type="term" value="F:hydrolase activity, acting on ester bonds"/>
    <property type="evidence" value="ECO:0007669"/>
    <property type="project" value="TreeGrafter"/>
</dbReference>